<dbReference type="RefSeq" id="WP_069599423.1">
    <property type="nucleotide sequence ID" value="NZ_CP017150.1"/>
</dbReference>
<comment type="similarity">
    <text evidence="5">Belongs to the metallo-dependent hydrolases superfamily. Phosphotriesterase family.</text>
</comment>
<dbReference type="Proteomes" id="UP000094793">
    <property type="component" value="Chromosome"/>
</dbReference>
<dbReference type="Gene3D" id="3.20.20.140">
    <property type="entry name" value="Metal-dependent hydrolases"/>
    <property type="match status" value="1"/>
</dbReference>
<dbReference type="eggNOG" id="COG1735">
    <property type="taxonomic scope" value="Bacteria"/>
</dbReference>
<sequence length="319" mass="35223">MAQVQTVTGPIDSSSLGRTLVHEHIFIVNEEMRQNYDMGWDEEEKITDAVAKLNDLKAAGIDTIFDPTVVGLGRYIPRVQKVAEQIDLNIVVATGLYTFNDLPHKFDHHGPGLLIDEPEPLVGLFVTDIETGIADTGVKAAFLKCAIETPGLTPGVERTMRAVGQASAQTGAPITVHTNPSTESGLVAHRVLKEEGADLSKVVIGHSGDSTDIDYLMTIADNGSFLGMDRFGIDAYLPTEQRVETIVELVRRGYAEKITLAHDASCYIDYFTQEEKETAQPNWHFRHISDEVIPTLLERGVSEDDIDTMLAKNPRRYFE</sequence>
<dbReference type="Pfam" id="PF02126">
    <property type="entry name" value="PTE"/>
    <property type="match status" value="1"/>
</dbReference>
<feature type="binding site" description="via carbamate group" evidence="4">
    <location>
        <position position="144"/>
    </location>
    <ligand>
        <name>Zn(2+)</name>
        <dbReference type="ChEBI" id="CHEBI:29105"/>
        <label>1</label>
    </ligand>
</feature>
<keyword evidence="1 4" id="KW-0479">Metal-binding</keyword>
<dbReference type="GO" id="GO:0008270">
    <property type="term" value="F:zinc ion binding"/>
    <property type="evidence" value="ECO:0007669"/>
    <property type="project" value="InterPro"/>
</dbReference>
<accession>A0A1D7VZR7</accession>
<evidence type="ECO:0000256" key="1">
    <source>
        <dbReference type="ARBA" id="ARBA00022723"/>
    </source>
</evidence>
<feature type="binding site" evidence="4">
    <location>
        <position position="177"/>
    </location>
    <ligand>
        <name>Zn(2+)</name>
        <dbReference type="ChEBI" id="CHEBI:29105"/>
        <label>2</label>
    </ligand>
</feature>
<evidence type="ECO:0000313" key="7">
    <source>
        <dbReference type="Proteomes" id="UP000094793"/>
    </source>
</evidence>
<feature type="modified residue" description="N6-carboxylysine" evidence="3 5">
    <location>
        <position position="144"/>
    </location>
</feature>
<dbReference type="InterPro" id="IPR001559">
    <property type="entry name" value="Phosphotriesterase"/>
</dbReference>
<evidence type="ECO:0000256" key="4">
    <source>
        <dbReference type="PIRSR" id="PIRSR601559-51"/>
    </source>
</evidence>
<dbReference type="PANTHER" id="PTHR10819">
    <property type="entry name" value="PHOSPHOTRIESTERASE-RELATED"/>
    <property type="match status" value="1"/>
</dbReference>
<feature type="binding site" evidence="4">
    <location>
        <position position="24"/>
    </location>
    <ligand>
        <name>Zn(2+)</name>
        <dbReference type="ChEBI" id="CHEBI:29105"/>
        <label>1</label>
    </ligand>
</feature>
<dbReference type="PATRIC" id="fig|1703.10.peg.571"/>
<dbReference type="AlphaFoldDB" id="A0A1D7VZR7"/>
<proteinExistence type="inferred from homology"/>
<keyword evidence="2 6" id="KW-0378">Hydrolase</keyword>
<dbReference type="PROSITE" id="PS01322">
    <property type="entry name" value="PHOSPHOTRIESTERASE_1"/>
    <property type="match status" value="1"/>
</dbReference>
<evidence type="ECO:0000256" key="3">
    <source>
        <dbReference type="PIRSR" id="PIRSR601559-50"/>
    </source>
</evidence>
<feature type="binding site" evidence="4">
    <location>
        <position position="263"/>
    </location>
    <ligand>
        <name>Zn(2+)</name>
        <dbReference type="ChEBI" id="CHEBI:29105"/>
        <label>1</label>
    </ligand>
</feature>
<reference evidence="7" key="1">
    <citation type="submission" date="2016-09" db="EMBL/GenBank/DDBJ databases">
        <title>Complete Genome Sequence of Brevibacterium linens SMQ-1335.</title>
        <authorList>
            <person name="de Melo A.G."/>
            <person name="Labrie S.J."/>
            <person name="Dumaresq J."/>
            <person name="Roberts R.J."/>
            <person name="Tremblay D.M."/>
            <person name="Moineau S."/>
        </authorList>
    </citation>
    <scope>NUCLEOTIDE SEQUENCE [LARGE SCALE GENOMIC DNA]</scope>
    <source>
        <strain evidence="7">SMQ-1335</strain>
    </source>
</reference>
<dbReference type="EMBL" id="CP017150">
    <property type="protein sequence ID" value="AOP52266.1"/>
    <property type="molecule type" value="Genomic_DNA"/>
</dbReference>
<feature type="binding site" evidence="4">
    <location>
        <position position="206"/>
    </location>
    <ligand>
        <name>Zn(2+)</name>
        <dbReference type="ChEBI" id="CHEBI:29105"/>
        <label>2</label>
    </ligand>
</feature>
<dbReference type="KEGG" id="blin:BLSMQ_0552"/>
<feature type="binding site" evidence="4">
    <location>
        <position position="22"/>
    </location>
    <ligand>
        <name>Zn(2+)</name>
        <dbReference type="ChEBI" id="CHEBI:29105"/>
        <label>1</label>
    </ligand>
</feature>
<evidence type="ECO:0000256" key="2">
    <source>
        <dbReference type="ARBA" id="ARBA00022801"/>
    </source>
</evidence>
<gene>
    <name evidence="6" type="ORF">BLSMQ_0552</name>
</gene>
<dbReference type="GO" id="GO:0016788">
    <property type="term" value="F:hydrolase activity, acting on ester bonds"/>
    <property type="evidence" value="ECO:0007669"/>
    <property type="project" value="InterPro"/>
</dbReference>
<dbReference type="PROSITE" id="PS51347">
    <property type="entry name" value="PHOSPHOTRIESTERASE_2"/>
    <property type="match status" value="1"/>
</dbReference>
<dbReference type="PANTHER" id="PTHR10819:SF3">
    <property type="entry name" value="PHOSPHOTRIESTERASE-RELATED PROTEIN"/>
    <property type="match status" value="1"/>
</dbReference>
<organism evidence="6 7">
    <name type="scientific">Brevibacterium aurantiacum</name>
    <dbReference type="NCBI Taxonomy" id="273384"/>
    <lineage>
        <taxon>Bacteria</taxon>
        <taxon>Bacillati</taxon>
        <taxon>Actinomycetota</taxon>
        <taxon>Actinomycetes</taxon>
        <taxon>Micrococcales</taxon>
        <taxon>Brevibacteriaceae</taxon>
        <taxon>Brevibacterium</taxon>
    </lineage>
</organism>
<name>A0A1D7VZR7_BREAU</name>
<dbReference type="OrthoDB" id="9795018at2"/>
<comment type="cofactor">
    <cofactor evidence="4">
        <name>a divalent metal cation</name>
        <dbReference type="ChEBI" id="CHEBI:60240"/>
    </cofactor>
    <text evidence="4">Binds 2 divalent metal cations per subunit.</text>
</comment>
<evidence type="ECO:0000256" key="5">
    <source>
        <dbReference type="PROSITE-ProRule" id="PRU00679"/>
    </source>
</evidence>
<dbReference type="SUPFAM" id="SSF51556">
    <property type="entry name" value="Metallo-dependent hydrolases"/>
    <property type="match status" value="1"/>
</dbReference>
<dbReference type="InterPro" id="IPR032466">
    <property type="entry name" value="Metal_Hydrolase"/>
</dbReference>
<feature type="binding site" description="via carbamate group" evidence="4">
    <location>
        <position position="144"/>
    </location>
    <ligand>
        <name>Zn(2+)</name>
        <dbReference type="ChEBI" id="CHEBI:29105"/>
        <label>2</label>
    </ligand>
</feature>
<evidence type="ECO:0000313" key="6">
    <source>
        <dbReference type="EMBL" id="AOP52266.1"/>
    </source>
</evidence>
<protein>
    <submittedName>
        <fullName evidence="6">Parathion hydrolase</fullName>
    </submittedName>
</protein>
<dbReference type="InterPro" id="IPR017947">
    <property type="entry name" value="AryldialkylPase_Zn-BS"/>
</dbReference>